<keyword evidence="1" id="KW-0175">Coiled coil</keyword>
<feature type="coiled-coil region" evidence="1">
    <location>
        <begin position="2"/>
        <end position="29"/>
    </location>
</feature>
<dbReference type="InterPro" id="IPR019286">
    <property type="entry name" value="DUF2339_TM"/>
</dbReference>
<feature type="transmembrane region" description="Helical" evidence="2">
    <location>
        <begin position="408"/>
        <end position="424"/>
    </location>
</feature>
<name>A0A0N0CW89_9BACI</name>
<keyword evidence="2" id="KW-0472">Membrane</keyword>
<keyword evidence="4" id="KW-1185">Reference proteome</keyword>
<evidence type="ECO:0000313" key="3">
    <source>
        <dbReference type="EMBL" id="KOY82805.1"/>
    </source>
</evidence>
<evidence type="ECO:0000313" key="4">
    <source>
        <dbReference type="Proteomes" id="UP000037977"/>
    </source>
</evidence>
<evidence type="ECO:0000256" key="2">
    <source>
        <dbReference type="SAM" id="Phobius"/>
    </source>
</evidence>
<feature type="transmembrane region" description="Helical" evidence="2">
    <location>
        <begin position="655"/>
        <end position="673"/>
    </location>
</feature>
<feature type="transmembrane region" description="Helical" evidence="2">
    <location>
        <begin position="87"/>
        <end position="107"/>
    </location>
</feature>
<feature type="transmembrane region" description="Helical" evidence="2">
    <location>
        <begin position="385"/>
        <end position="401"/>
    </location>
</feature>
<feature type="transmembrane region" description="Helical" evidence="2">
    <location>
        <begin position="500"/>
        <end position="519"/>
    </location>
</feature>
<feature type="transmembrane region" description="Helical" evidence="2">
    <location>
        <begin position="224"/>
        <end position="243"/>
    </location>
</feature>
<keyword evidence="2" id="KW-1133">Transmembrane helix</keyword>
<feature type="transmembrane region" description="Helical" evidence="2">
    <location>
        <begin position="430"/>
        <end position="450"/>
    </location>
</feature>
<comment type="caution">
    <text evidence="3">The sequence shown here is derived from an EMBL/GenBank/DDBJ whole genome shotgun (WGS) entry which is preliminary data.</text>
</comment>
<accession>A0A0N0CW89</accession>
<feature type="transmembrane region" description="Helical" evidence="2">
    <location>
        <begin position="555"/>
        <end position="574"/>
    </location>
</feature>
<dbReference type="AlphaFoldDB" id="A0A0N0CW89"/>
<dbReference type="STRING" id="33935.ADM90_05635"/>
<dbReference type="PANTHER" id="PTHR38434:SF1">
    <property type="entry name" value="BLL2549 PROTEIN"/>
    <property type="match status" value="1"/>
</dbReference>
<dbReference type="PANTHER" id="PTHR38434">
    <property type="entry name" value="BLL2549 PROTEIN"/>
    <property type="match status" value="1"/>
</dbReference>
<gene>
    <name evidence="3" type="ORF">ADM90_05635</name>
</gene>
<dbReference type="RefSeq" id="WP_053994044.1">
    <property type="nucleotide sequence ID" value="NZ_CP065643.1"/>
</dbReference>
<feature type="transmembrane region" description="Helical" evidence="2">
    <location>
        <begin position="357"/>
        <end position="379"/>
    </location>
</feature>
<evidence type="ECO:0000256" key="1">
    <source>
        <dbReference type="SAM" id="Coils"/>
    </source>
</evidence>
<dbReference type="PATRIC" id="fig|33935.3.peg.547"/>
<proteinExistence type="predicted"/>
<feature type="transmembrane region" description="Helical" evidence="2">
    <location>
        <begin position="586"/>
        <end position="610"/>
    </location>
</feature>
<dbReference type="Proteomes" id="UP000037977">
    <property type="component" value="Unassembled WGS sequence"/>
</dbReference>
<keyword evidence="2" id="KW-0812">Transmembrane</keyword>
<sequence>MSLELERRIAKLEEEMADLRQELQHLQHTQGSEKINTLDARQSMIEQAKPVVPKPAREPIRKPALTPKQVKVPEKEVQPQPTMEERVMWALPKVFMVILVMGVLWGLKLVSDYGYLSNGVKIILAYALSVGLAVIAYALERKKAGSSAITISLYGGAFIVGILTTAASAILYNIIALTPALGITFVYIGYGIAISYFKKNEALTIFVAFTSLLLPYLLEYMDFNAVIISTFVIVLFAMLQIVIYQHKQKLALYVATFFSVVAVSIVAFMNYEQRLVFALGLLAILAIFYASWCLLYNAQSKWKPLHIGCYFTLSTFSLLLMNLIIPSLNGGEWLLFIFIGLLAAVAAYSYRQKWQEVFDSALTLAFVILCNALLIMNIPNNVEDLLYPLITFAGVMMSLRLRASMMKVVSSGSFMITLVLNFIFHEPMPFFSIDHLSLVMPIVYLVVIYIYARRPKEVLSSFEKVMKDLYIIDILAVITVGYFLVYISKLDTAYIVSTDNVPYMMCIALAALFTGSLFVQEHYKGRALTPVLGAFFLLFAIMIGTKPAMMESLNLGTRIIYLAVIVAIVIDIIVKGYIYRLYEKHIAKYVDAIVTSGIVLTMVSILGFVQQFTYNHMLDWKVSIAFTTLTLFLTASIALWLSFAHQFKALRTTGFLILVVAFIKLIFFDLSALDLLIRAILFMTIGGIGMLLSGRLLRK</sequence>
<reference evidence="3 4" key="1">
    <citation type="submission" date="2015-07" db="EMBL/GenBank/DDBJ databases">
        <title>Genome sequencing project for genomic taxonomy and phylogenomics of Bacillus-like bacteria.</title>
        <authorList>
            <person name="Liu B."/>
            <person name="Wang J."/>
            <person name="Zhu Y."/>
            <person name="Liu G."/>
            <person name="Chen Q."/>
            <person name="Chen Z."/>
            <person name="Che J."/>
            <person name="Ge C."/>
            <person name="Shi H."/>
            <person name="Pan Z."/>
            <person name="Liu X."/>
        </authorList>
    </citation>
    <scope>NUCLEOTIDE SEQUENCE [LARGE SCALE GENOMIC DNA]</scope>
    <source>
        <strain evidence="3 4">DSM 54</strain>
    </source>
</reference>
<evidence type="ECO:0008006" key="5">
    <source>
        <dbReference type="Google" id="ProtNLM"/>
    </source>
</evidence>
<feature type="transmembrane region" description="Helical" evidence="2">
    <location>
        <begin position="151"/>
        <end position="174"/>
    </location>
</feature>
<feature type="transmembrane region" description="Helical" evidence="2">
    <location>
        <begin position="622"/>
        <end position="643"/>
    </location>
</feature>
<feature type="transmembrane region" description="Helical" evidence="2">
    <location>
        <begin position="333"/>
        <end position="350"/>
    </location>
</feature>
<dbReference type="OrthoDB" id="1805246at2"/>
<feature type="transmembrane region" description="Helical" evidence="2">
    <location>
        <begin position="470"/>
        <end position="488"/>
    </location>
</feature>
<feature type="transmembrane region" description="Helical" evidence="2">
    <location>
        <begin position="250"/>
        <end position="269"/>
    </location>
</feature>
<dbReference type="Pfam" id="PF10101">
    <property type="entry name" value="DUF2339"/>
    <property type="match status" value="1"/>
</dbReference>
<feature type="transmembrane region" description="Helical" evidence="2">
    <location>
        <begin position="202"/>
        <end position="218"/>
    </location>
</feature>
<feature type="transmembrane region" description="Helical" evidence="2">
    <location>
        <begin position="119"/>
        <end position="139"/>
    </location>
</feature>
<feature type="transmembrane region" description="Helical" evidence="2">
    <location>
        <begin position="679"/>
        <end position="697"/>
    </location>
</feature>
<feature type="transmembrane region" description="Helical" evidence="2">
    <location>
        <begin position="180"/>
        <end position="197"/>
    </location>
</feature>
<dbReference type="EMBL" id="LGCI01000005">
    <property type="protein sequence ID" value="KOY82805.1"/>
    <property type="molecule type" value="Genomic_DNA"/>
</dbReference>
<organism evidence="3 4">
    <name type="scientific">Lysinibacillus macroides</name>
    <dbReference type="NCBI Taxonomy" id="33935"/>
    <lineage>
        <taxon>Bacteria</taxon>
        <taxon>Bacillati</taxon>
        <taxon>Bacillota</taxon>
        <taxon>Bacilli</taxon>
        <taxon>Bacillales</taxon>
        <taxon>Bacillaceae</taxon>
        <taxon>Lysinibacillus</taxon>
    </lineage>
</organism>
<feature type="transmembrane region" description="Helical" evidence="2">
    <location>
        <begin position="531"/>
        <end position="549"/>
    </location>
</feature>
<protein>
    <recommendedName>
        <fullName evidence="5">DUF2339 domain-containing protein</fullName>
    </recommendedName>
</protein>
<feature type="transmembrane region" description="Helical" evidence="2">
    <location>
        <begin position="275"/>
        <end position="295"/>
    </location>
</feature>
<feature type="transmembrane region" description="Helical" evidence="2">
    <location>
        <begin position="307"/>
        <end position="327"/>
    </location>
</feature>